<reference evidence="2 3" key="1">
    <citation type="journal article" date="2015" name="Antonie Van Leeuwenhoek">
        <title>Streptomyces klenkii sp. nov., isolated from deep marine sediment.</title>
        <authorList>
            <person name="Veyisoglu A."/>
            <person name="Sahin N."/>
        </authorList>
    </citation>
    <scope>NUCLEOTIDE SEQUENCE [LARGE SCALE GENOMIC DNA]</scope>
    <source>
        <strain evidence="2 3">KCTC 29202</strain>
    </source>
</reference>
<evidence type="ECO:0000313" key="3">
    <source>
        <dbReference type="Proteomes" id="UP000270343"/>
    </source>
</evidence>
<feature type="transmembrane region" description="Helical" evidence="1">
    <location>
        <begin position="34"/>
        <end position="52"/>
    </location>
</feature>
<keyword evidence="1" id="KW-1133">Transmembrane helix</keyword>
<sequence>MSGTANGLVIAAVLVLTLVRQVRPQRVSRDAKGWWVLPAVLVFLAVREPGLIDPAHPAVSAGLLAGGVLAGLATGAAWAWSSRVWADESGGAWAQGSKATAAIWLGGAALRLGLHGLGALAGVHQGSSATMVTVAAVLLARTAVVLHRVHGIRPAYRVTAGG</sequence>
<feature type="transmembrane region" description="Helical" evidence="1">
    <location>
        <begin position="59"/>
        <end position="81"/>
    </location>
</feature>
<dbReference type="EMBL" id="RBAM01000005">
    <property type="protein sequence ID" value="RKN72831.1"/>
    <property type="molecule type" value="Genomic_DNA"/>
</dbReference>
<protein>
    <submittedName>
        <fullName evidence="2">DUF1453 family protein</fullName>
    </submittedName>
</protein>
<organism evidence="2 3">
    <name type="scientific">Streptomyces klenkii</name>
    <dbReference type="NCBI Taxonomy" id="1420899"/>
    <lineage>
        <taxon>Bacteria</taxon>
        <taxon>Bacillati</taxon>
        <taxon>Actinomycetota</taxon>
        <taxon>Actinomycetes</taxon>
        <taxon>Kitasatosporales</taxon>
        <taxon>Streptomycetaceae</taxon>
        <taxon>Streptomyces</taxon>
    </lineage>
</organism>
<comment type="caution">
    <text evidence="2">The sequence shown here is derived from an EMBL/GenBank/DDBJ whole genome shotgun (WGS) entry which is preliminary data.</text>
</comment>
<keyword evidence="1" id="KW-0472">Membrane</keyword>
<dbReference type="RefSeq" id="WP_120755968.1">
    <property type="nucleotide sequence ID" value="NZ_JBFADQ010000008.1"/>
</dbReference>
<dbReference type="AlphaFoldDB" id="A0A3B0BKB5"/>
<proteinExistence type="predicted"/>
<name>A0A3B0BKB5_9ACTN</name>
<keyword evidence="3" id="KW-1185">Reference proteome</keyword>
<evidence type="ECO:0000313" key="2">
    <source>
        <dbReference type="EMBL" id="RKN72831.1"/>
    </source>
</evidence>
<dbReference type="Proteomes" id="UP000270343">
    <property type="component" value="Unassembled WGS sequence"/>
</dbReference>
<dbReference type="OrthoDB" id="3872634at2"/>
<accession>A0A3B0BKB5</accession>
<feature type="transmembrane region" description="Helical" evidence="1">
    <location>
        <begin position="101"/>
        <end position="123"/>
    </location>
</feature>
<gene>
    <name evidence="2" type="ORF">D7231_15365</name>
</gene>
<evidence type="ECO:0000256" key="1">
    <source>
        <dbReference type="SAM" id="Phobius"/>
    </source>
</evidence>
<keyword evidence="1" id="KW-0812">Transmembrane</keyword>